<proteinExistence type="predicted"/>
<dbReference type="PROSITE" id="PS51419">
    <property type="entry name" value="RAB"/>
    <property type="match status" value="1"/>
</dbReference>
<keyword evidence="1" id="KW-0547">Nucleotide-binding</keyword>
<evidence type="ECO:0000313" key="5">
    <source>
        <dbReference type="Proteomes" id="UP000327013"/>
    </source>
</evidence>
<dbReference type="SMART" id="SM00174">
    <property type="entry name" value="RHO"/>
    <property type="match status" value="1"/>
</dbReference>
<dbReference type="AlphaFoldDB" id="A0A5N6KTT8"/>
<protein>
    <submittedName>
        <fullName evidence="4">Uncharacterized protein</fullName>
    </submittedName>
</protein>
<comment type="caution">
    <text evidence="4">The sequence shown here is derived from an EMBL/GenBank/DDBJ whole genome shotgun (WGS) entry which is preliminary data.</text>
</comment>
<dbReference type="Gene3D" id="3.40.50.300">
    <property type="entry name" value="P-loop containing nucleotide triphosphate hydrolases"/>
    <property type="match status" value="1"/>
</dbReference>
<dbReference type="Pfam" id="PF00071">
    <property type="entry name" value="Ras"/>
    <property type="match status" value="1"/>
</dbReference>
<organism evidence="4 5">
    <name type="scientific">Carpinus fangiana</name>
    <dbReference type="NCBI Taxonomy" id="176857"/>
    <lineage>
        <taxon>Eukaryota</taxon>
        <taxon>Viridiplantae</taxon>
        <taxon>Streptophyta</taxon>
        <taxon>Embryophyta</taxon>
        <taxon>Tracheophyta</taxon>
        <taxon>Spermatophyta</taxon>
        <taxon>Magnoliopsida</taxon>
        <taxon>eudicotyledons</taxon>
        <taxon>Gunneridae</taxon>
        <taxon>Pentapetalae</taxon>
        <taxon>rosids</taxon>
        <taxon>fabids</taxon>
        <taxon>Fagales</taxon>
        <taxon>Betulaceae</taxon>
        <taxon>Carpinus</taxon>
    </lineage>
</organism>
<dbReference type="Proteomes" id="UP000327013">
    <property type="component" value="Unassembled WGS sequence"/>
</dbReference>
<dbReference type="GO" id="GO:0005525">
    <property type="term" value="F:GTP binding"/>
    <property type="evidence" value="ECO:0007669"/>
    <property type="project" value="UniProtKB-KW"/>
</dbReference>
<dbReference type="OrthoDB" id="25896at2759"/>
<dbReference type="GO" id="GO:0003924">
    <property type="term" value="F:GTPase activity"/>
    <property type="evidence" value="ECO:0007669"/>
    <property type="project" value="InterPro"/>
</dbReference>
<dbReference type="InterPro" id="IPR027417">
    <property type="entry name" value="P-loop_NTPase"/>
</dbReference>
<dbReference type="InterPro" id="IPR005225">
    <property type="entry name" value="Small_GTP-bd"/>
</dbReference>
<accession>A0A5N6KTT8</accession>
<feature type="region of interest" description="Disordered" evidence="3">
    <location>
        <begin position="169"/>
        <end position="230"/>
    </location>
</feature>
<sequence length="377" mass="40246">MVPTKDLEAKIVILGASNVGKTTLLSAYLADGRSPSPTASKQHHPPASVPTVGASFQTKRLISPPDAPDTTLRLQIWDTAGQERFRSISRLYYRGADAALLCYDVTDDRSFADMGRWMSELRANCGPETIVHVVGTKADIVAADPARRQVPFERCIQYVAEHLQAQLSPALATRPHSRSATPASRAGTRHSHHASASSFFGLPTTSTITGGGGGSDTPRPPSAPFPQAGGDRNSGFWGYADWASWDCCHEISAKDGEGVDEVFRVITRKLIEQYQRRERAKEALETPGFSDAGGGTGGGGYFEYQHGGHANGGLHGGQSGMDARGSFRLTNADRRRNWLGAFGSSYPGTPGTPGAWGSLQQAEDAEVNNRTAGGRCC</sequence>
<feature type="compositionally biased region" description="Low complexity" evidence="3">
    <location>
        <begin position="194"/>
        <end position="208"/>
    </location>
</feature>
<keyword evidence="2" id="KW-0342">GTP-binding</keyword>
<gene>
    <name evidence="4" type="ORF">FH972_022214</name>
</gene>
<dbReference type="PROSITE" id="PS51417">
    <property type="entry name" value="ARF"/>
    <property type="match status" value="1"/>
</dbReference>
<keyword evidence="5" id="KW-1185">Reference proteome</keyword>
<dbReference type="SMART" id="SM00175">
    <property type="entry name" value="RAB"/>
    <property type="match status" value="1"/>
</dbReference>
<dbReference type="CDD" id="cd00154">
    <property type="entry name" value="Rab"/>
    <property type="match status" value="1"/>
</dbReference>
<dbReference type="SMART" id="SM00173">
    <property type="entry name" value="RAS"/>
    <property type="match status" value="1"/>
</dbReference>
<evidence type="ECO:0000256" key="2">
    <source>
        <dbReference type="ARBA" id="ARBA00023134"/>
    </source>
</evidence>
<dbReference type="PRINTS" id="PR00449">
    <property type="entry name" value="RASTRNSFRMNG"/>
</dbReference>
<dbReference type="SUPFAM" id="SSF52540">
    <property type="entry name" value="P-loop containing nucleoside triphosphate hydrolases"/>
    <property type="match status" value="1"/>
</dbReference>
<dbReference type="InterPro" id="IPR001806">
    <property type="entry name" value="Small_GTPase"/>
</dbReference>
<reference evidence="4 5" key="1">
    <citation type="submission" date="2019-06" db="EMBL/GenBank/DDBJ databases">
        <title>A chromosomal-level reference genome of Carpinus fangiana (Coryloideae, Betulaceae).</title>
        <authorList>
            <person name="Yang X."/>
            <person name="Wang Z."/>
            <person name="Zhang L."/>
            <person name="Hao G."/>
            <person name="Liu J."/>
            <person name="Yang Y."/>
        </authorList>
    </citation>
    <scope>NUCLEOTIDE SEQUENCE [LARGE SCALE GENOMIC DNA]</scope>
    <source>
        <strain evidence="4">Cfa_2016G</strain>
        <tissue evidence="4">Leaf</tissue>
    </source>
</reference>
<evidence type="ECO:0000256" key="3">
    <source>
        <dbReference type="SAM" id="MobiDB-lite"/>
    </source>
</evidence>
<dbReference type="FunFam" id="3.40.50.300:FF:001447">
    <property type="entry name" value="Ras-related protein Rab-1B"/>
    <property type="match status" value="1"/>
</dbReference>
<name>A0A5N6KTT8_9ROSI</name>
<dbReference type="PROSITE" id="PS51420">
    <property type="entry name" value="RHO"/>
    <property type="match status" value="1"/>
</dbReference>
<evidence type="ECO:0000313" key="4">
    <source>
        <dbReference type="EMBL" id="KAB8339281.1"/>
    </source>
</evidence>
<evidence type="ECO:0000256" key="1">
    <source>
        <dbReference type="ARBA" id="ARBA00022741"/>
    </source>
</evidence>
<dbReference type="PANTHER" id="PTHR24073">
    <property type="entry name" value="DRAB5-RELATED"/>
    <property type="match status" value="1"/>
</dbReference>
<dbReference type="NCBIfam" id="TIGR00231">
    <property type="entry name" value="small_GTP"/>
    <property type="match status" value="1"/>
</dbReference>
<dbReference type="EMBL" id="VIBQ01000010">
    <property type="protein sequence ID" value="KAB8339281.1"/>
    <property type="molecule type" value="Genomic_DNA"/>
</dbReference>